<dbReference type="InterPro" id="IPR056261">
    <property type="entry name" value="FKS1-like_dom2"/>
</dbReference>
<keyword evidence="6 12" id="KW-0812">Transmembrane</keyword>
<dbReference type="GO" id="GO:0006075">
    <property type="term" value="P:(1-&gt;3)-beta-D-glucan biosynthetic process"/>
    <property type="evidence" value="ECO:0007669"/>
    <property type="project" value="InterPro"/>
</dbReference>
<feature type="domain" description="1,3-beta-glucan synthase component FKS1-like" evidence="13">
    <location>
        <begin position="299"/>
        <end position="425"/>
    </location>
</feature>
<reference evidence="14 15" key="1">
    <citation type="submission" date="2016-02" db="EMBL/GenBank/DDBJ databases">
        <title>Complete genome sequence and transcriptome regulation of the pentose utilising yeast Sugiyamaella lignohabitans.</title>
        <authorList>
            <person name="Bellasio M."/>
            <person name="Peymann A."/>
            <person name="Valli M."/>
            <person name="Sipitzky M."/>
            <person name="Graf A."/>
            <person name="Sauer M."/>
            <person name="Marx H."/>
            <person name="Mattanovich D."/>
        </authorList>
    </citation>
    <scope>NUCLEOTIDE SEQUENCE [LARGE SCALE GENOMIC DNA]</scope>
    <source>
        <strain evidence="14 15">CBS 10342</strain>
    </source>
</reference>
<evidence type="ECO:0000256" key="10">
    <source>
        <dbReference type="ARBA" id="ARBA00047777"/>
    </source>
</evidence>
<feature type="compositionally biased region" description="Basic residues" evidence="11">
    <location>
        <begin position="41"/>
        <end position="51"/>
    </location>
</feature>
<feature type="transmembrane region" description="Helical" evidence="12">
    <location>
        <begin position="634"/>
        <end position="655"/>
    </location>
</feature>
<evidence type="ECO:0000256" key="9">
    <source>
        <dbReference type="ARBA" id="ARBA00031935"/>
    </source>
</evidence>
<comment type="catalytic activity">
    <reaction evidence="10">
        <text>[(1-&gt;3)-beta-D-glucosyl](n) + UDP-alpha-D-glucose = [(1-&gt;3)-beta-D-glucosyl](n+1) + UDP + H(+)</text>
        <dbReference type="Rhea" id="RHEA:21476"/>
        <dbReference type="Rhea" id="RHEA-COMP:11146"/>
        <dbReference type="Rhea" id="RHEA-COMP:14303"/>
        <dbReference type="ChEBI" id="CHEBI:15378"/>
        <dbReference type="ChEBI" id="CHEBI:37671"/>
        <dbReference type="ChEBI" id="CHEBI:58223"/>
        <dbReference type="ChEBI" id="CHEBI:58885"/>
        <dbReference type="EC" id="2.4.1.34"/>
    </reaction>
</comment>
<feature type="transmembrane region" description="Helical" evidence="12">
    <location>
        <begin position="1451"/>
        <end position="1471"/>
    </location>
</feature>
<organism evidence="14 15">
    <name type="scientific">Sugiyamaella lignohabitans</name>
    <dbReference type="NCBI Taxonomy" id="796027"/>
    <lineage>
        <taxon>Eukaryota</taxon>
        <taxon>Fungi</taxon>
        <taxon>Dikarya</taxon>
        <taxon>Ascomycota</taxon>
        <taxon>Saccharomycotina</taxon>
        <taxon>Dipodascomycetes</taxon>
        <taxon>Dipodascales</taxon>
        <taxon>Trichomonascaceae</taxon>
        <taxon>Sugiyamaella</taxon>
    </lineage>
</organism>
<evidence type="ECO:0000256" key="12">
    <source>
        <dbReference type="SAM" id="Phobius"/>
    </source>
</evidence>
<feature type="transmembrane region" description="Helical" evidence="12">
    <location>
        <begin position="469"/>
        <end position="489"/>
    </location>
</feature>
<feature type="transmembrane region" description="Helical" evidence="12">
    <location>
        <begin position="1610"/>
        <end position="1635"/>
    </location>
</feature>
<dbReference type="Pfam" id="PF14288">
    <property type="entry name" value="FKS1_dom1"/>
    <property type="match status" value="1"/>
</dbReference>
<dbReference type="Pfam" id="PF02364">
    <property type="entry name" value="Glucan_synthase"/>
    <property type="match status" value="1"/>
</dbReference>
<evidence type="ECO:0000256" key="3">
    <source>
        <dbReference type="ARBA" id="ARBA00012589"/>
    </source>
</evidence>
<dbReference type="RefSeq" id="XP_018735322.1">
    <property type="nucleotide sequence ID" value="XM_018877972.1"/>
</dbReference>
<dbReference type="GO" id="GO:0005886">
    <property type="term" value="C:plasma membrane"/>
    <property type="evidence" value="ECO:0007669"/>
    <property type="project" value="TreeGrafter"/>
</dbReference>
<evidence type="ECO:0000313" key="15">
    <source>
        <dbReference type="Proteomes" id="UP000189580"/>
    </source>
</evidence>
<accession>A0A167DF42</accession>
<evidence type="ECO:0000256" key="5">
    <source>
        <dbReference type="ARBA" id="ARBA00022679"/>
    </source>
</evidence>
<keyword evidence="8 12" id="KW-0472">Membrane</keyword>
<feature type="transmembrane region" description="Helical" evidence="12">
    <location>
        <begin position="1567"/>
        <end position="1590"/>
    </location>
</feature>
<feature type="transmembrane region" description="Helical" evidence="12">
    <location>
        <begin position="509"/>
        <end position="531"/>
    </location>
</feature>
<comment type="subcellular location">
    <subcellularLocation>
        <location evidence="1">Membrane</location>
        <topology evidence="1">Multi-pass membrane protein</topology>
    </subcellularLocation>
</comment>
<dbReference type="Pfam" id="PF23605">
    <property type="entry name" value="FKS1_dom2"/>
    <property type="match status" value="1"/>
</dbReference>
<feature type="transmembrane region" description="Helical" evidence="12">
    <location>
        <begin position="1656"/>
        <end position="1678"/>
    </location>
</feature>
<feature type="transmembrane region" description="Helical" evidence="12">
    <location>
        <begin position="1477"/>
        <end position="1495"/>
    </location>
</feature>
<dbReference type="EMBL" id="CP014501">
    <property type="protein sequence ID" value="ANB12845.1"/>
    <property type="molecule type" value="Genomic_DNA"/>
</dbReference>
<evidence type="ECO:0000256" key="1">
    <source>
        <dbReference type="ARBA" id="ARBA00004141"/>
    </source>
</evidence>
<feature type="transmembrane region" description="Helical" evidence="12">
    <location>
        <begin position="577"/>
        <end position="599"/>
    </location>
</feature>
<feature type="compositionally biased region" description="Low complexity" evidence="11">
    <location>
        <begin position="28"/>
        <end position="38"/>
    </location>
</feature>
<name>A0A167DF42_9ASCO</name>
<sequence length="1863" mass="212628">MQRINKETGIYSMTHKPKNSGDKRSPSKSKSSGNSAESSSRHKHKYRRSGHQSKSSFPRLDDIDHLGITLTSPNALSAGFETDGKQDDPSSLNEWQTNFASENNSSAWTVEENGLDESTDGEQAVGVNKDKVKSEIDAIEKQANSGDIRQALNRNVDGISLDYGSPLYYAWSSNDNASPPISAKEISDIFIRVGDTFGFQKDNVKNMFEHLMVLLDSRSSRLGMSRALLSLHADYIGGENANFRKWYFAAQIDGYKHSQTTIDPNSKPETPLSKQKYDCNNLDAALEIWRKQMASMSTEHRISQIIIYLLCWGEANQVRFMPECLAFIFLCANEHYFHSINASSAASYEYSTGPSMVGSKEYSEFYFLEKIITPFYDILRGQLYENVNGVYIRKERDHSKVIGYDDINQLFWYKQGIERLKLENGESLVSLPIYEWYSNLEYVKWNRAFYKTYCETRSWLHMAINFNRIWIIHLSMFWFYTAFNSPSLYTIDFDYTKNNQPPSHVRWTVVALGAAIGPFVNIVATASEYMFVPRKFPGAQGLLLRLVILIIALAIVVAPTLYILLKRPLNGPDRVGTSIAIVQMALAIVFTIFFSITPLGHQFGSLFSRDKGRKNLGTKYFTAAFHELRGNDRLISYGLWVSILVAKLTESYFFLTLSLRDPIRELSVLNLSNCIGDVYLGPVLCKQQAKIVMFGMFVTDLVLFFLDSYLWYIIFNTLFSVARSFYLGVSIWTPWRNIYSRLVKRISSKILFGHGIPSNTDQGTKMVSDIWNGIIDSMYMQHLIPFGECEKLLFKIEKSPEGKEEVVEPTFFLSQEDQSFHSSVFEAQSEAERRISFFAQSLATPIPETYPIENMPTFTVLIPHYREKIMLGIREVIRGDDQDARISLLEYLKQLHPLEWDCFVEKTKEENLIKAIGLSNDNRKHQTGHSEIPFYCIGFKYAEDSEVYKTRIWASERAQTLYRTVAGFTKYSEAIRLLYDVENKSGVSSCLQNVEKVIDRKFRLLVSMQRYPEFNEDEREDTEQLLLNFPQLKIAYISKEIDESSGTEYYYSVLIDRDSMLNKDGSREPNIKIRLSGDPILGDGKGDNQNHAIIFYRGEYIQLVDANQDNYLEECLKIRSVLAEFEEIAYPRDPYSPATNIEGNSGNALPRAPVAILGAREYVFSENIGVLGDVAAGKEQTFGTLFARTLAKIGGKLHYGHPDFLNGIFMTTRGGVSKAQKGLHLNEDIYAGMTAILRGGRIKHSEYIQCGKGRDLGFGSILNFTSKIGAGMGEQMLSREYFYLGTRLPLDRFLSFYYAHPGFHINNMFIVVSLELFLVVMLNLAALAGETVICDYDPNAPNTDVHHPPGCQNLIPLFKWVERCVLSIFVVFFISFLPLFVQELTERGFWRSTTRLGKHLLSLSPIFEVFVCQIYAQSLTYDLSMGGAKYISTGRGFATSRISFATLYTRFATTSIYFGTRSFVMLLFIIITSWKVSLLWFLITTVALCLAPVIYNPHQFARHAFILDYRNFILWLFRVEKVGGEGSGQHINSWIGYIRENRAQITGYKRKTLETLDSHKEGSIPKILNIITSEVLIPLLVASSAVIPYLYVHSQNKIRALKPYSNPIMRLGICAFGPMLVDGMVILITFFIACCTNPLSKRVKKKDRAEIMSPGLAIITHLIAVVNHFAFFEVMWLMERWNFRRALLGIISVILVQTCIIKIITGLLLTRELKHSRSSVSWWTGGWATSELGWMVTTQPIREYICKVMEMSLFALDFTLGHFIFFVQSPLLSIPYIDRWHSMMLFWLRPKKQKLSEKLVSSTTTVWRQNRRMRRYSALFLLVMILFMAALIGPAFIPEEYKNAVADYVESYYPGIVSPTPAR</sequence>
<dbReference type="InterPro" id="IPR003440">
    <property type="entry name" value="Glyco_trans_48_dom"/>
</dbReference>
<feature type="transmembrane region" description="Helical" evidence="12">
    <location>
        <begin position="543"/>
        <end position="565"/>
    </location>
</feature>
<feature type="region of interest" description="Disordered" evidence="11">
    <location>
        <begin position="75"/>
        <end position="95"/>
    </location>
</feature>
<feature type="transmembrane region" description="Helical" evidence="12">
    <location>
        <begin position="1360"/>
        <end position="1381"/>
    </location>
</feature>
<dbReference type="PANTHER" id="PTHR12741">
    <property type="entry name" value="LYST-INTERACTING PROTEIN LIP5 DOPAMINE RESPONSIVE PROTEIN DRG-1"/>
    <property type="match status" value="1"/>
</dbReference>
<dbReference type="InterPro" id="IPR026899">
    <property type="entry name" value="FKS1-like_dom1"/>
</dbReference>
<protein>
    <recommendedName>
        <fullName evidence="3">1,3-beta-glucan synthase</fullName>
        <ecNumber evidence="3">2.4.1.34</ecNumber>
    </recommendedName>
    <alternativeName>
        <fullName evidence="9">1,3-beta-D-glucan-UDP glucosyltransferase</fullName>
    </alternativeName>
</protein>
<feature type="region of interest" description="Disordered" evidence="11">
    <location>
        <begin position="1"/>
        <end position="60"/>
    </location>
</feature>
<dbReference type="GO" id="GO:0000148">
    <property type="term" value="C:1,3-beta-D-glucan synthase complex"/>
    <property type="evidence" value="ECO:0007669"/>
    <property type="project" value="InterPro"/>
</dbReference>
<dbReference type="GeneID" id="30032888"/>
<evidence type="ECO:0000256" key="2">
    <source>
        <dbReference type="ARBA" id="ARBA00009040"/>
    </source>
</evidence>
<feature type="transmembrane region" description="Helical" evidence="12">
    <location>
        <begin position="1690"/>
        <end position="1709"/>
    </location>
</feature>
<dbReference type="GO" id="GO:0003843">
    <property type="term" value="F:1,3-beta-D-glucan synthase activity"/>
    <property type="evidence" value="ECO:0007669"/>
    <property type="project" value="UniProtKB-EC"/>
</dbReference>
<evidence type="ECO:0000256" key="6">
    <source>
        <dbReference type="ARBA" id="ARBA00022692"/>
    </source>
</evidence>
<evidence type="ECO:0000313" key="14">
    <source>
        <dbReference type="EMBL" id="ANB12845.1"/>
    </source>
</evidence>
<keyword evidence="7 12" id="KW-1133">Transmembrane helix</keyword>
<dbReference type="Proteomes" id="UP000189580">
    <property type="component" value="Chromosome a"/>
</dbReference>
<proteinExistence type="inferred from homology"/>
<evidence type="ECO:0000256" key="4">
    <source>
        <dbReference type="ARBA" id="ARBA00022676"/>
    </source>
</evidence>
<dbReference type="OrthoDB" id="1880850at2759"/>
<dbReference type="KEGG" id="slb:AWJ20_1120"/>
<dbReference type="PANTHER" id="PTHR12741:SF48">
    <property type="entry name" value="1,3-BETA-GLUCAN SYNTHASE COMPONENT FKS1-RELATED"/>
    <property type="match status" value="1"/>
</dbReference>
<evidence type="ECO:0000256" key="7">
    <source>
        <dbReference type="ARBA" id="ARBA00022989"/>
    </source>
</evidence>
<dbReference type="EC" id="2.4.1.34" evidence="3"/>
<keyword evidence="4" id="KW-0328">Glycosyltransferase</keyword>
<evidence type="ECO:0000256" key="11">
    <source>
        <dbReference type="SAM" id="MobiDB-lite"/>
    </source>
</evidence>
<feature type="transmembrane region" description="Helical" evidence="12">
    <location>
        <begin position="1818"/>
        <end position="1837"/>
    </location>
</feature>
<keyword evidence="15" id="KW-1185">Reference proteome</keyword>
<dbReference type="GO" id="GO:0051278">
    <property type="term" value="P:fungal-type cell wall polysaccharide biosynthetic process"/>
    <property type="evidence" value="ECO:0007669"/>
    <property type="project" value="TreeGrafter"/>
</dbReference>
<gene>
    <name evidence="14" type="primary">FKS1</name>
    <name evidence="14" type="ORF">AWJ20_1120</name>
</gene>
<comment type="similarity">
    <text evidence="2">Belongs to the glycosyltransferase 48 family.</text>
</comment>
<keyword evidence="5" id="KW-0808">Transferase</keyword>
<evidence type="ECO:0000259" key="13">
    <source>
        <dbReference type="SMART" id="SM01205"/>
    </source>
</evidence>
<evidence type="ECO:0000256" key="8">
    <source>
        <dbReference type="ARBA" id="ARBA00023136"/>
    </source>
</evidence>
<dbReference type="SMART" id="SM01205">
    <property type="entry name" value="FKS1_dom1"/>
    <property type="match status" value="1"/>
</dbReference>